<dbReference type="InterPro" id="IPR029044">
    <property type="entry name" value="Nucleotide-diphossugar_trans"/>
</dbReference>
<dbReference type="Proteomes" id="UP001386955">
    <property type="component" value="Unassembled WGS sequence"/>
</dbReference>
<gene>
    <name evidence="2" type="ORF">VNO78_24967</name>
</gene>
<dbReference type="AlphaFoldDB" id="A0AAN9S9A7"/>
<keyword evidence="1" id="KW-0472">Membrane</keyword>
<proteinExistence type="predicted"/>
<evidence type="ECO:0000313" key="3">
    <source>
        <dbReference type="Proteomes" id="UP001386955"/>
    </source>
</evidence>
<evidence type="ECO:0000313" key="2">
    <source>
        <dbReference type="EMBL" id="KAK7389703.1"/>
    </source>
</evidence>
<protein>
    <submittedName>
        <fullName evidence="2">Uncharacterized protein</fullName>
    </submittedName>
</protein>
<dbReference type="Gene3D" id="3.90.550.10">
    <property type="entry name" value="Spore Coat Polysaccharide Biosynthesis Protein SpsA, Chain A"/>
    <property type="match status" value="1"/>
</dbReference>
<keyword evidence="1" id="KW-0812">Transmembrane</keyword>
<feature type="transmembrane region" description="Helical" evidence="1">
    <location>
        <begin position="7"/>
        <end position="24"/>
    </location>
</feature>
<dbReference type="SUPFAM" id="SSF53448">
    <property type="entry name" value="Nucleotide-diphospho-sugar transferases"/>
    <property type="match status" value="1"/>
</dbReference>
<keyword evidence="3" id="KW-1185">Reference proteome</keyword>
<evidence type="ECO:0000256" key="1">
    <source>
        <dbReference type="SAM" id="Phobius"/>
    </source>
</evidence>
<comment type="caution">
    <text evidence="2">The sequence shown here is derived from an EMBL/GenBank/DDBJ whole genome shotgun (WGS) entry which is preliminary data.</text>
</comment>
<name>A0AAN9S9A7_PSOTE</name>
<reference evidence="2 3" key="1">
    <citation type="submission" date="2024-01" db="EMBL/GenBank/DDBJ databases">
        <title>The genomes of 5 underutilized Papilionoideae crops provide insights into root nodulation and disease resistanc.</title>
        <authorList>
            <person name="Jiang F."/>
        </authorList>
    </citation>
    <scope>NUCLEOTIDE SEQUENCE [LARGE SCALE GENOMIC DNA]</scope>
    <source>
        <strain evidence="2">DUOXIRENSHENG_FW03</strain>
        <tissue evidence="2">Leaves</tissue>
    </source>
</reference>
<dbReference type="PANTHER" id="PTHR33604">
    <property type="entry name" value="OSJNBA0004B13.7 PROTEIN"/>
    <property type="match status" value="1"/>
</dbReference>
<organism evidence="2 3">
    <name type="scientific">Psophocarpus tetragonolobus</name>
    <name type="common">Winged bean</name>
    <name type="synonym">Dolichos tetragonolobus</name>
    <dbReference type="NCBI Taxonomy" id="3891"/>
    <lineage>
        <taxon>Eukaryota</taxon>
        <taxon>Viridiplantae</taxon>
        <taxon>Streptophyta</taxon>
        <taxon>Embryophyta</taxon>
        <taxon>Tracheophyta</taxon>
        <taxon>Spermatophyta</taxon>
        <taxon>Magnoliopsida</taxon>
        <taxon>eudicotyledons</taxon>
        <taxon>Gunneridae</taxon>
        <taxon>Pentapetalae</taxon>
        <taxon>rosids</taxon>
        <taxon>fabids</taxon>
        <taxon>Fabales</taxon>
        <taxon>Fabaceae</taxon>
        <taxon>Papilionoideae</taxon>
        <taxon>50 kb inversion clade</taxon>
        <taxon>NPAAA clade</taxon>
        <taxon>indigoferoid/millettioid clade</taxon>
        <taxon>Phaseoleae</taxon>
        <taxon>Psophocarpus</taxon>
    </lineage>
</organism>
<sequence length="613" mass="70362">MVGPKRHFLPLILISLAVFIFYNFHHSSLPPSFPESNPTFPNPIRSPNFTFVIKVLAFNRLAALSRCLRSLAAADYLSDRVHLHIHIDHFVSDNSSHLDPKLLEARRILDFVDGFHWIFGDKVVHYRTANVGLQAQWLEAWWPTSEHHFAFVVEDDLEVSSLYYVFVKTLIFNFYYNASNYSPSIFGVSLQRPRFVPGKHGNKLQLDDKTRLFLYQLVGTWGQILFPKPWKEFRLWYDEKKAKGNRPFLEGMVTTGWYKKMGERIWTPWFIKFIQSRGYFNIYTNLLHDRALSVSHRDAGVNYGKTVGPDSNLLEERSLDLNLLEMQPLRSLKWFDFCFREVHPGKVVSSLKELGSWLSSLQKRDSFLLVNLFGVSDAVARNLLCHFERLDIRNYILMGPPSASLFDLARRGHPVIDVDKFISSVGLHKFTSQGSNFEAIKGILAKTYVIKKCIENRYSVWVMDGSMLLTSNLLSQSEAPNDDFFVANNLELFYAKSSFSSQKIWVDGFVSKVVVTAESLTGKDSSTHDRLSFVYIVTKLLEQNGARIRKVDESSYGAKIGSGSVSESSIRDKKLVYWSTEMELDSIQKWLGELNLWSIDTDMSCTAVVCHES</sequence>
<dbReference type="PANTHER" id="PTHR33604:SF3">
    <property type="entry name" value="OSJNBA0004B13.7 PROTEIN"/>
    <property type="match status" value="1"/>
</dbReference>
<dbReference type="EMBL" id="JAYMYS010000006">
    <property type="protein sequence ID" value="KAK7389703.1"/>
    <property type="molecule type" value="Genomic_DNA"/>
</dbReference>
<keyword evidence="1" id="KW-1133">Transmembrane helix</keyword>
<accession>A0AAN9S9A7</accession>